<keyword evidence="6 8" id="KW-1133">Transmembrane helix</keyword>
<dbReference type="PANTHER" id="PTHR43124:SF3">
    <property type="entry name" value="CHLORAMPHENICOL EFFLUX PUMP RV0191"/>
    <property type="match status" value="1"/>
</dbReference>
<keyword evidence="5 8" id="KW-0812">Transmembrane</keyword>
<dbReference type="InterPro" id="IPR020846">
    <property type="entry name" value="MFS_dom"/>
</dbReference>
<keyword evidence="4" id="KW-1003">Cell membrane</keyword>
<dbReference type="EMBL" id="FNEM01000003">
    <property type="protein sequence ID" value="SDI77179.1"/>
    <property type="molecule type" value="Genomic_DNA"/>
</dbReference>
<feature type="transmembrane region" description="Helical" evidence="8">
    <location>
        <begin position="40"/>
        <end position="61"/>
    </location>
</feature>
<dbReference type="SUPFAM" id="SSF103473">
    <property type="entry name" value="MFS general substrate transporter"/>
    <property type="match status" value="1"/>
</dbReference>
<feature type="transmembrane region" description="Helical" evidence="8">
    <location>
        <begin position="9"/>
        <end position="28"/>
    </location>
</feature>
<comment type="subcellular location">
    <subcellularLocation>
        <location evidence="8">Cell inner membrane</location>
        <topology evidence="8">Multi-pass membrane protein</topology>
    </subcellularLocation>
    <subcellularLocation>
        <location evidence="1">Cell membrane</location>
        <topology evidence="1">Multi-pass membrane protein</topology>
    </subcellularLocation>
</comment>
<feature type="transmembrane region" description="Helical" evidence="8">
    <location>
        <begin position="235"/>
        <end position="257"/>
    </location>
</feature>
<feature type="domain" description="Major facilitator superfamily (MFS) profile" evidence="9">
    <location>
        <begin position="7"/>
        <end position="384"/>
    </location>
</feature>
<dbReference type="NCBIfam" id="TIGR00710">
    <property type="entry name" value="efflux_Bcr_CflA"/>
    <property type="match status" value="1"/>
</dbReference>
<feature type="transmembrane region" description="Helical" evidence="8">
    <location>
        <begin position="131"/>
        <end position="153"/>
    </location>
</feature>
<keyword evidence="7 8" id="KW-0472">Membrane</keyword>
<dbReference type="GO" id="GO:0042910">
    <property type="term" value="F:xenobiotic transmembrane transporter activity"/>
    <property type="evidence" value="ECO:0007669"/>
    <property type="project" value="InterPro"/>
</dbReference>
<dbReference type="Proteomes" id="UP000199527">
    <property type="component" value="Unassembled WGS sequence"/>
</dbReference>
<dbReference type="InterPro" id="IPR036259">
    <property type="entry name" value="MFS_trans_sf"/>
</dbReference>
<feature type="transmembrane region" description="Helical" evidence="8">
    <location>
        <begin position="361"/>
        <end position="379"/>
    </location>
</feature>
<feature type="transmembrane region" description="Helical" evidence="8">
    <location>
        <begin position="205"/>
        <end position="223"/>
    </location>
</feature>
<sequence>MKMARLEMVYLAALSMLGFVATDMYLPAFERMQDYFGTGAEAVALSLSVFLAGLALGQLLWGVISDRFGRRNALLLGLGLFVLSSLAVLVVDSIWQLLLLRALQALGVSAAAVIWQAMVIAEKSESDARRLFATIMPLVALTPALAPQLGVALLHGFDWQAIFVALAAMGALCFGVTLMRSADRPLPTNTSIAADFGLLLRRPNYLGNVLIYSAGSAAFFAFLTGLPKVMTSLGYGAGDIAGVFIPQTLAFMVGGYLGKRAVEKCGDGWVLKQLLLVFGLASLILLVVSQLSIPVIWPLLAPFCLLAAANGALYPIVVNRALGCAKECPATAAGLQNSIQISISFAASAAVALFASRALEAVGIAIGLSCIGVMLGYVISEPGQRRQWVAPDPARVALDEPE</sequence>
<evidence type="ECO:0000256" key="3">
    <source>
        <dbReference type="ARBA" id="ARBA00022448"/>
    </source>
</evidence>
<dbReference type="InterPro" id="IPR004812">
    <property type="entry name" value="Efflux_drug-R_Bcr/CmlA"/>
</dbReference>
<dbReference type="PROSITE" id="PS50850">
    <property type="entry name" value="MFS"/>
    <property type="match status" value="1"/>
</dbReference>
<gene>
    <name evidence="10" type="ORF">SAMN04488540_10368</name>
</gene>
<feature type="transmembrane region" description="Helical" evidence="8">
    <location>
        <begin position="338"/>
        <end position="355"/>
    </location>
</feature>
<dbReference type="PANTHER" id="PTHR43124">
    <property type="entry name" value="PURINE EFFLUX PUMP PBUE"/>
    <property type="match status" value="1"/>
</dbReference>
<evidence type="ECO:0000259" key="9">
    <source>
        <dbReference type="PROSITE" id="PS50850"/>
    </source>
</evidence>
<evidence type="ECO:0000313" key="10">
    <source>
        <dbReference type="EMBL" id="SDI77179.1"/>
    </source>
</evidence>
<proteinExistence type="inferred from homology"/>
<feature type="transmembrane region" description="Helical" evidence="8">
    <location>
        <begin position="73"/>
        <end position="91"/>
    </location>
</feature>
<evidence type="ECO:0000256" key="2">
    <source>
        <dbReference type="ARBA" id="ARBA00006236"/>
    </source>
</evidence>
<evidence type="ECO:0000313" key="11">
    <source>
        <dbReference type="Proteomes" id="UP000199527"/>
    </source>
</evidence>
<evidence type="ECO:0000256" key="8">
    <source>
        <dbReference type="RuleBase" id="RU365088"/>
    </source>
</evidence>
<dbReference type="OrthoDB" id="9814303at2"/>
<protein>
    <recommendedName>
        <fullName evidence="8">Bcr/CflA family efflux transporter</fullName>
    </recommendedName>
</protein>
<evidence type="ECO:0000256" key="4">
    <source>
        <dbReference type="ARBA" id="ARBA00022475"/>
    </source>
</evidence>
<accession>A0A1G8NA59</accession>
<feature type="transmembrane region" description="Helical" evidence="8">
    <location>
        <begin position="159"/>
        <end position="179"/>
    </location>
</feature>
<feature type="transmembrane region" description="Helical" evidence="8">
    <location>
        <begin position="295"/>
        <end position="317"/>
    </location>
</feature>
<dbReference type="GO" id="GO:0005886">
    <property type="term" value="C:plasma membrane"/>
    <property type="evidence" value="ECO:0007669"/>
    <property type="project" value="UniProtKB-SubCell"/>
</dbReference>
<keyword evidence="11" id="KW-1185">Reference proteome</keyword>
<dbReference type="Gene3D" id="1.20.1720.10">
    <property type="entry name" value="Multidrug resistance protein D"/>
    <property type="match status" value="1"/>
</dbReference>
<keyword evidence="3 8" id="KW-0813">Transport</keyword>
<feature type="transmembrane region" description="Helical" evidence="8">
    <location>
        <begin position="97"/>
        <end position="119"/>
    </location>
</feature>
<evidence type="ECO:0000256" key="1">
    <source>
        <dbReference type="ARBA" id="ARBA00004651"/>
    </source>
</evidence>
<evidence type="ECO:0000256" key="7">
    <source>
        <dbReference type="ARBA" id="ARBA00023136"/>
    </source>
</evidence>
<dbReference type="Pfam" id="PF07690">
    <property type="entry name" value="MFS_1"/>
    <property type="match status" value="1"/>
</dbReference>
<name>A0A1G8NA59_9GAMM</name>
<feature type="transmembrane region" description="Helical" evidence="8">
    <location>
        <begin position="269"/>
        <end position="289"/>
    </location>
</feature>
<reference evidence="11" key="1">
    <citation type="submission" date="2016-10" db="EMBL/GenBank/DDBJ databases">
        <authorList>
            <person name="Varghese N."/>
            <person name="Submissions S."/>
        </authorList>
    </citation>
    <scope>NUCLEOTIDE SEQUENCE [LARGE SCALE GENOMIC DNA]</scope>
    <source>
        <strain evidence="11">DSM 23317</strain>
    </source>
</reference>
<dbReference type="InterPro" id="IPR011701">
    <property type="entry name" value="MFS"/>
</dbReference>
<evidence type="ECO:0000256" key="6">
    <source>
        <dbReference type="ARBA" id="ARBA00022989"/>
    </source>
</evidence>
<evidence type="ECO:0000256" key="5">
    <source>
        <dbReference type="ARBA" id="ARBA00022692"/>
    </source>
</evidence>
<dbReference type="NCBIfam" id="NF008270">
    <property type="entry name" value="PRK11043.1"/>
    <property type="match status" value="1"/>
</dbReference>
<dbReference type="InterPro" id="IPR050189">
    <property type="entry name" value="MFS_Efflux_Transporters"/>
</dbReference>
<organism evidence="10 11">
    <name type="scientific">Ferrimonas sediminum</name>
    <dbReference type="NCBI Taxonomy" id="718193"/>
    <lineage>
        <taxon>Bacteria</taxon>
        <taxon>Pseudomonadati</taxon>
        <taxon>Pseudomonadota</taxon>
        <taxon>Gammaproteobacteria</taxon>
        <taxon>Alteromonadales</taxon>
        <taxon>Ferrimonadaceae</taxon>
        <taxon>Ferrimonas</taxon>
    </lineage>
</organism>
<dbReference type="GO" id="GO:1990961">
    <property type="term" value="P:xenobiotic detoxification by transmembrane export across the plasma membrane"/>
    <property type="evidence" value="ECO:0007669"/>
    <property type="project" value="InterPro"/>
</dbReference>
<comment type="similarity">
    <text evidence="2 8">Belongs to the major facilitator superfamily. Bcr/CmlA family.</text>
</comment>
<keyword evidence="8" id="KW-0997">Cell inner membrane</keyword>
<dbReference type="AlphaFoldDB" id="A0A1G8NA59"/>